<reference evidence="1 2" key="1">
    <citation type="submission" date="2018-02" db="EMBL/GenBank/DDBJ databases">
        <title>The genomes of Aspergillus section Nigri reveals drivers in fungal speciation.</title>
        <authorList>
            <consortium name="DOE Joint Genome Institute"/>
            <person name="Vesth T.C."/>
            <person name="Nybo J."/>
            <person name="Theobald S."/>
            <person name="Brandl J."/>
            <person name="Frisvad J.C."/>
            <person name="Nielsen K.F."/>
            <person name="Lyhne E.K."/>
            <person name="Kogle M.E."/>
            <person name="Kuo A."/>
            <person name="Riley R."/>
            <person name="Clum A."/>
            <person name="Nolan M."/>
            <person name="Lipzen A."/>
            <person name="Salamov A."/>
            <person name="Henrissat B."/>
            <person name="Wiebenga A."/>
            <person name="De vries R.P."/>
            <person name="Grigoriev I.V."/>
            <person name="Mortensen U.H."/>
            <person name="Andersen M.R."/>
            <person name="Baker S.E."/>
        </authorList>
    </citation>
    <scope>NUCLEOTIDE SEQUENCE [LARGE SCALE GENOMIC DNA]</scope>
    <source>
        <strain evidence="1 2">CBS 707.79</strain>
    </source>
</reference>
<organism evidence="1 2">
    <name type="scientific">Aspergillus ellipticus CBS 707.79</name>
    <dbReference type="NCBI Taxonomy" id="1448320"/>
    <lineage>
        <taxon>Eukaryota</taxon>
        <taxon>Fungi</taxon>
        <taxon>Dikarya</taxon>
        <taxon>Ascomycota</taxon>
        <taxon>Pezizomycotina</taxon>
        <taxon>Eurotiomycetes</taxon>
        <taxon>Eurotiomycetidae</taxon>
        <taxon>Eurotiales</taxon>
        <taxon>Aspergillaceae</taxon>
        <taxon>Aspergillus</taxon>
        <taxon>Aspergillus subgen. Circumdati</taxon>
    </lineage>
</organism>
<sequence length="68" mass="7790">MSSSPSQQTIFNEIMHGLHALNEYKEFVYEDVTQSVEGLSTAARNRKWLGRVMASHPGRQGSMDVWYE</sequence>
<evidence type="ECO:0000313" key="2">
    <source>
        <dbReference type="Proteomes" id="UP000247810"/>
    </source>
</evidence>
<dbReference type="Proteomes" id="UP000247810">
    <property type="component" value="Unassembled WGS sequence"/>
</dbReference>
<dbReference type="AlphaFoldDB" id="A0A319EY01"/>
<keyword evidence="2" id="KW-1185">Reference proteome</keyword>
<name>A0A319EY01_9EURO</name>
<proteinExistence type="predicted"/>
<gene>
    <name evidence="1" type="ORF">BO71DRAFT_396798</name>
</gene>
<accession>A0A319EY01</accession>
<dbReference type="EMBL" id="KZ825834">
    <property type="protein sequence ID" value="PYH96672.1"/>
    <property type="molecule type" value="Genomic_DNA"/>
</dbReference>
<evidence type="ECO:0000313" key="1">
    <source>
        <dbReference type="EMBL" id="PYH96672.1"/>
    </source>
</evidence>
<dbReference type="VEuPathDB" id="FungiDB:BO71DRAFT_396798"/>
<protein>
    <submittedName>
        <fullName evidence="1">Uncharacterized protein</fullName>
    </submittedName>
</protein>